<evidence type="ECO:0000256" key="5">
    <source>
        <dbReference type="ARBA" id="ARBA00023242"/>
    </source>
</evidence>
<evidence type="ECO:0008006" key="7">
    <source>
        <dbReference type="Google" id="ProtNLM"/>
    </source>
</evidence>
<evidence type="ECO:0000256" key="3">
    <source>
        <dbReference type="ARBA" id="ARBA00022771"/>
    </source>
</evidence>
<keyword evidence="2" id="KW-0479">Metal-binding</keyword>
<keyword evidence="4" id="KW-0862">Zinc</keyword>
<dbReference type="InterPro" id="IPR012337">
    <property type="entry name" value="RNaseH-like_sf"/>
</dbReference>
<dbReference type="AlphaFoldDB" id="A0A1X7SS55"/>
<reference evidence="6" key="1">
    <citation type="submission" date="2017-05" db="UniProtKB">
        <authorList>
            <consortium name="EnsemblMetazoa"/>
        </authorList>
    </citation>
    <scope>IDENTIFICATION</scope>
</reference>
<dbReference type="PANTHER" id="PTHR46481:SF10">
    <property type="entry name" value="ZINC FINGER BED DOMAIN-CONTAINING PROTEIN 39"/>
    <property type="match status" value="1"/>
</dbReference>
<organism evidence="6">
    <name type="scientific">Amphimedon queenslandica</name>
    <name type="common">Sponge</name>
    <dbReference type="NCBI Taxonomy" id="400682"/>
    <lineage>
        <taxon>Eukaryota</taxon>
        <taxon>Metazoa</taxon>
        <taxon>Porifera</taxon>
        <taxon>Demospongiae</taxon>
        <taxon>Heteroscleromorpha</taxon>
        <taxon>Haplosclerida</taxon>
        <taxon>Niphatidae</taxon>
        <taxon>Amphimedon</taxon>
    </lineage>
</organism>
<sequence>MAESSVSATKHPSVLEHFIVPETLPPGDFKAKCRYCKPEKYIIASVKVTTNWWKHLKRSHPSKLKEEEDPQMTLDYLIKTPAKKYDPKNITQISGNDALIEFIAGDLIPLSVVDSTNFKKFIEILDPKYQVPSQKHLSNVLLKKKYSVVKNKVIEKVSKATTINLAIDLWSNRQMKSYLGITGHFISKQWELESVMLGCNRVIGRHTSDNILSWYEEVVAEFLLSTKVRHIVTDSGSNIRKAFCNLALPGFDLSVHADEEDDTDDENEDDSVSVSHSLESNVVLDHHACFAHVLQLVIKDGLAKIGHIGTILKKCSNLVSFVRKSTIATDVLIGEARLQASNITRWNSQLKMIRSILKVPDSKLAELEDAPILTAHDRNILNDMVEILTPFEEATDTVQISCIPSAGYILPCVRGLDHHMKGMILKYHSTFVQALKSSLRKRMAYYEEQEAYIVAAILDPRS</sequence>
<comment type="subcellular location">
    <subcellularLocation>
        <location evidence="1">Nucleus</location>
    </subcellularLocation>
</comment>
<dbReference type="OrthoDB" id="10046233at2759"/>
<accession>A0A1X7SS55</accession>
<dbReference type="OMA" id="VQISCIP"/>
<dbReference type="GO" id="GO:0008270">
    <property type="term" value="F:zinc ion binding"/>
    <property type="evidence" value="ECO:0007669"/>
    <property type="project" value="UniProtKB-KW"/>
</dbReference>
<dbReference type="EnsemblMetazoa" id="Aqu2.1.04901_001">
    <property type="protein sequence ID" value="Aqu2.1.04901_001"/>
    <property type="gene ID" value="Aqu2.1.04901"/>
</dbReference>
<evidence type="ECO:0000256" key="4">
    <source>
        <dbReference type="ARBA" id="ARBA00022833"/>
    </source>
</evidence>
<dbReference type="GO" id="GO:0005634">
    <property type="term" value="C:nucleus"/>
    <property type="evidence" value="ECO:0007669"/>
    <property type="project" value="UniProtKB-SubCell"/>
</dbReference>
<dbReference type="SUPFAM" id="SSF140996">
    <property type="entry name" value="Hermes dimerisation domain"/>
    <property type="match status" value="1"/>
</dbReference>
<dbReference type="eggNOG" id="KOG1121">
    <property type="taxonomic scope" value="Eukaryota"/>
</dbReference>
<keyword evidence="5" id="KW-0539">Nucleus</keyword>
<evidence type="ECO:0000256" key="2">
    <source>
        <dbReference type="ARBA" id="ARBA00022723"/>
    </source>
</evidence>
<evidence type="ECO:0000313" key="6">
    <source>
        <dbReference type="EnsemblMetazoa" id="Aqu2.1.04901_001"/>
    </source>
</evidence>
<dbReference type="SUPFAM" id="SSF53098">
    <property type="entry name" value="Ribonuclease H-like"/>
    <property type="match status" value="1"/>
</dbReference>
<protein>
    <recommendedName>
        <fullName evidence="7">BED-type domain-containing protein</fullName>
    </recommendedName>
</protein>
<dbReference type="InterPro" id="IPR052035">
    <property type="entry name" value="ZnF_BED_domain_contain"/>
</dbReference>
<evidence type="ECO:0000256" key="1">
    <source>
        <dbReference type="ARBA" id="ARBA00004123"/>
    </source>
</evidence>
<dbReference type="PANTHER" id="PTHR46481">
    <property type="entry name" value="ZINC FINGER BED DOMAIN-CONTAINING PROTEIN 4"/>
    <property type="match status" value="1"/>
</dbReference>
<dbReference type="InParanoid" id="A0A1X7SS55"/>
<proteinExistence type="predicted"/>
<name>A0A1X7SS55_AMPQE</name>
<keyword evidence="3" id="KW-0863">Zinc-finger</keyword>